<feature type="compositionally biased region" description="Polar residues" evidence="7">
    <location>
        <begin position="1034"/>
        <end position="1048"/>
    </location>
</feature>
<reference evidence="10" key="1">
    <citation type="submission" date="2016-10" db="EMBL/GenBank/DDBJ databases">
        <authorList>
            <person name="Varghese N."/>
            <person name="Submissions S."/>
        </authorList>
    </citation>
    <scope>NUCLEOTIDE SEQUENCE [LARGE SCALE GENOMIC DNA]</scope>
    <source>
        <strain evidence="10">CGMCC 4.3516</strain>
    </source>
</reference>
<dbReference type="Gene3D" id="1.10.10.10">
    <property type="entry name" value="Winged helix-like DNA-binding domain superfamily/Winged helix DNA-binding domain"/>
    <property type="match status" value="1"/>
</dbReference>
<feature type="repeat" description="TPR" evidence="5">
    <location>
        <begin position="882"/>
        <end position="915"/>
    </location>
</feature>
<keyword evidence="10" id="KW-1185">Reference proteome</keyword>
<dbReference type="PANTHER" id="PTHR35807">
    <property type="entry name" value="TRANSCRIPTIONAL REGULATOR REDD-RELATED"/>
    <property type="match status" value="1"/>
</dbReference>
<proteinExistence type="inferred from homology"/>
<evidence type="ECO:0000256" key="5">
    <source>
        <dbReference type="PROSITE-ProRule" id="PRU00339"/>
    </source>
</evidence>
<dbReference type="Gene3D" id="3.40.50.300">
    <property type="entry name" value="P-loop containing nucleotide triphosphate hydrolases"/>
    <property type="match status" value="1"/>
</dbReference>
<keyword evidence="3 6" id="KW-0238">DNA-binding</keyword>
<dbReference type="SUPFAM" id="SSF46894">
    <property type="entry name" value="C-terminal effector domain of the bipartite response regulators"/>
    <property type="match status" value="1"/>
</dbReference>
<dbReference type="GO" id="GO:0043531">
    <property type="term" value="F:ADP binding"/>
    <property type="evidence" value="ECO:0007669"/>
    <property type="project" value="InterPro"/>
</dbReference>
<dbReference type="PANTHER" id="PTHR35807:SF1">
    <property type="entry name" value="TRANSCRIPTIONAL REGULATOR REDD"/>
    <property type="match status" value="1"/>
</dbReference>
<dbReference type="InterPro" id="IPR016032">
    <property type="entry name" value="Sig_transdc_resp-reg_C-effctor"/>
</dbReference>
<dbReference type="AlphaFoldDB" id="A0A1G6WUU6"/>
<dbReference type="SMART" id="SM01043">
    <property type="entry name" value="BTAD"/>
    <property type="match status" value="1"/>
</dbReference>
<dbReference type="PROSITE" id="PS50005">
    <property type="entry name" value="TPR"/>
    <property type="match status" value="1"/>
</dbReference>
<dbReference type="Proteomes" id="UP000198949">
    <property type="component" value="Unassembled WGS sequence"/>
</dbReference>
<dbReference type="InterPro" id="IPR005158">
    <property type="entry name" value="BTAD"/>
</dbReference>
<dbReference type="InterPro" id="IPR019734">
    <property type="entry name" value="TPR_rpt"/>
</dbReference>
<name>A0A1G6WUU6_9ACTN</name>
<dbReference type="Pfam" id="PF13181">
    <property type="entry name" value="TPR_8"/>
    <property type="match status" value="1"/>
</dbReference>
<dbReference type="InterPro" id="IPR027417">
    <property type="entry name" value="P-loop_NTPase"/>
</dbReference>
<evidence type="ECO:0000256" key="6">
    <source>
        <dbReference type="PROSITE-ProRule" id="PRU01091"/>
    </source>
</evidence>
<feature type="region of interest" description="Disordered" evidence="7">
    <location>
        <begin position="1034"/>
        <end position="1064"/>
    </location>
</feature>
<evidence type="ECO:0000256" key="4">
    <source>
        <dbReference type="ARBA" id="ARBA00023163"/>
    </source>
</evidence>
<dbReference type="Pfam" id="PF13424">
    <property type="entry name" value="TPR_12"/>
    <property type="match status" value="2"/>
</dbReference>
<keyword evidence="2" id="KW-0805">Transcription regulation</keyword>
<dbReference type="PROSITE" id="PS51755">
    <property type="entry name" value="OMPR_PHOB"/>
    <property type="match status" value="1"/>
</dbReference>
<feature type="region of interest" description="Disordered" evidence="7">
    <location>
        <begin position="936"/>
        <end position="955"/>
    </location>
</feature>
<dbReference type="PRINTS" id="PR00364">
    <property type="entry name" value="DISEASERSIST"/>
</dbReference>
<evidence type="ECO:0000256" key="2">
    <source>
        <dbReference type="ARBA" id="ARBA00023015"/>
    </source>
</evidence>
<gene>
    <name evidence="9" type="ORF">SAMN05216270_106195</name>
</gene>
<sequence>MPELSGPRLSIGVLGPLEVRLDGEPLGPLSSRLRSVVAALAMSAGTTVSTERLAAIVWDERLPDNARRTLQTYVSRLRTYIGVEDRLVTAPSGVRLEVDAEDVDALRFERLLDRASRAADDDEEQALLAEAIGLWRGTPFADVESRWLEETEAPQLTERYLASLEHRIDFDIAAGRTDHLVGELRRLASSHPLREPLWARLLRTLQLNGRQAEALDSYEAIRVRLAEELGTDPGPELQRLHRELLAGQSPEPGELRSRIAAAPVTVPRQLPIDVDRFSGRAPEMKELADLLNPETARRSKVAVVSGMAGVGKTTLAVHFAHESVQWFPDGQLYIDLAGFGPRPPIPADEALRRFIETLAPASGPVPDDTETRAGLYRSVTAGKRLLLVLDNASDADQVAALLPGGSGCFTLVTSRNRLDGLLARTGAHRIALEPVTHIEARQMVIDRLGPDRVASDADALDPIVRRCAGLPLALAVVSARAASTADLRLPKLAADLEAESGSLDGLDLDGDALDIRSVFSWSYSALEDEAARVFRLLATLPGAECTVEAAASLAEVPPRRVRSVLAKLIRANLVSERPGDRFGLHDLLCAYAVETAADRTAGHDRTAALSRLCEHYLRSAYNGDVLLDPQRDRIALPEPPQSITPFPMPDRDAAMDWFAREHRSLVRLVQEASASGLHRQAWRIAWAMISYLDLSNRWRDWEQVQRLAAQAAALEGTRSELALSRRLLGRALTRLARYADAAEQFLSALDHYAVEPDPVGEAITHVNLGWLYEQQGDFRSALGHNRSALKGFESVDHLVGQSRAYNAIGWDLAQLGELEEARELCERSLEFQVRIDDRRGQAETLDSLGYVHRRLGELARAIGYQDRACTGFADLGDRYNEADSYVVLGEMHLESGDSGRARDCYEHALSILTELEHPEAAAVAERVERLAGSLRARAHAARRPPASGRLRATTRGRPSVLPWSRVKRRTQSAQNSRHCGSAAWAPSSCQRIQCFQPSGRRSACSTSKKPERPRCALHQSGLWNAWKSHFQASARCSGTSPPSSSARPSGTIARTPPGARNRWM</sequence>
<dbReference type="SMART" id="SM00028">
    <property type="entry name" value="TPR"/>
    <property type="match status" value="5"/>
</dbReference>
<evidence type="ECO:0000256" key="7">
    <source>
        <dbReference type="SAM" id="MobiDB-lite"/>
    </source>
</evidence>
<evidence type="ECO:0000313" key="10">
    <source>
        <dbReference type="Proteomes" id="UP000198949"/>
    </source>
</evidence>
<dbReference type="InterPro" id="IPR001867">
    <property type="entry name" value="OmpR/PhoB-type_DNA-bd"/>
</dbReference>
<evidence type="ECO:0000256" key="1">
    <source>
        <dbReference type="ARBA" id="ARBA00005820"/>
    </source>
</evidence>
<comment type="similarity">
    <text evidence="1">Belongs to the AfsR/DnrI/RedD regulatory family.</text>
</comment>
<dbReference type="GO" id="GO:0006355">
    <property type="term" value="P:regulation of DNA-templated transcription"/>
    <property type="evidence" value="ECO:0007669"/>
    <property type="project" value="InterPro"/>
</dbReference>
<dbReference type="EMBL" id="FNAD01000006">
    <property type="protein sequence ID" value="SDD68967.1"/>
    <property type="molecule type" value="Genomic_DNA"/>
</dbReference>
<dbReference type="InterPro" id="IPR036388">
    <property type="entry name" value="WH-like_DNA-bd_sf"/>
</dbReference>
<feature type="DNA-binding region" description="OmpR/PhoB-type" evidence="6">
    <location>
        <begin position="1"/>
        <end position="98"/>
    </location>
</feature>
<accession>A0A1G6WUU6</accession>
<dbReference type="SMART" id="SM00862">
    <property type="entry name" value="Trans_reg_C"/>
    <property type="match status" value="1"/>
</dbReference>
<keyword evidence="5" id="KW-0802">TPR repeat</keyword>
<dbReference type="STRING" id="58114.SAMN05216270_106195"/>
<dbReference type="CDD" id="cd15831">
    <property type="entry name" value="BTAD"/>
    <property type="match status" value="1"/>
</dbReference>
<dbReference type="Gene3D" id="1.25.40.10">
    <property type="entry name" value="Tetratricopeptide repeat domain"/>
    <property type="match status" value="3"/>
</dbReference>
<evidence type="ECO:0000313" key="9">
    <source>
        <dbReference type="EMBL" id="SDD68967.1"/>
    </source>
</evidence>
<dbReference type="GO" id="GO:0003677">
    <property type="term" value="F:DNA binding"/>
    <property type="evidence" value="ECO:0007669"/>
    <property type="project" value="UniProtKB-UniRule"/>
</dbReference>
<dbReference type="GO" id="GO:0000160">
    <property type="term" value="P:phosphorelay signal transduction system"/>
    <property type="evidence" value="ECO:0007669"/>
    <property type="project" value="InterPro"/>
</dbReference>
<protein>
    <submittedName>
        <fullName evidence="9">DNA-binding transcriptional activator of the SARP family</fullName>
    </submittedName>
</protein>
<dbReference type="InterPro" id="IPR051677">
    <property type="entry name" value="AfsR-DnrI-RedD_regulator"/>
</dbReference>
<dbReference type="SUPFAM" id="SSF48452">
    <property type="entry name" value="TPR-like"/>
    <property type="match status" value="3"/>
</dbReference>
<dbReference type="Pfam" id="PF00486">
    <property type="entry name" value="Trans_reg_C"/>
    <property type="match status" value="1"/>
</dbReference>
<dbReference type="SUPFAM" id="SSF52540">
    <property type="entry name" value="P-loop containing nucleoside triphosphate hydrolases"/>
    <property type="match status" value="1"/>
</dbReference>
<evidence type="ECO:0000259" key="8">
    <source>
        <dbReference type="PROSITE" id="PS51755"/>
    </source>
</evidence>
<dbReference type="InterPro" id="IPR003593">
    <property type="entry name" value="AAA+_ATPase"/>
</dbReference>
<feature type="domain" description="OmpR/PhoB-type" evidence="8">
    <location>
        <begin position="1"/>
        <end position="98"/>
    </location>
</feature>
<organism evidence="9 10">
    <name type="scientific">Glycomyces harbinensis</name>
    <dbReference type="NCBI Taxonomy" id="58114"/>
    <lineage>
        <taxon>Bacteria</taxon>
        <taxon>Bacillati</taxon>
        <taxon>Actinomycetota</taxon>
        <taxon>Actinomycetes</taxon>
        <taxon>Glycomycetales</taxon>
        <taxon>Glycomycetaceae</taxon>
        <taxon>Glycomyces</taxon>
    </lineage>
</organism>
<dbReference type="Pfam" id="PF03704">
    <property type="entry name" value="BTAD"/>
    <property type="match status" value="1"/>
</dbReference>
<evidence type="ECO:0000256" key="3">
    <source>
        <dbReference type="ARBA" id="ARBA00023125"/>
    </source>
</evidence>
<dbReference type="InterPro" id="IPR011990">
    <property type="entry name" value="TPR-like_helical_dom_sf"/>
</dbReference>
<dbReference type="SMART" id="SM00382">
    <property type="entry name" value="AAA"/>
    <property type="match status" value="1"/>
</dbReference>
<keyword evidence="4" id="KW-0804">Transcription</keyword>